<keyword evidence="2" id="KW-0472">Membrane</keyword>
<sequence>MATTVYAPWQLQETVLPWSASVEEDQRFVRFVRNGLIAFAILGIAVALIPVPELTREQAERIPPQLAKVILEKKELPKPEPKPAKKKKAEKKKPEEKKPEPKKPEPKPVVKEKPPAAKVELAREKAANSGLMQMQDDLLAMRDSFDVAEVSSGQLAASTAAANDIDRNLISDRSRTASGGVNTGNTSRDTGGIALAARETTRVKSTQASGAAREVAKKVQREKTARAEASIRSVMEANKGAIYAIYNRALRRDPTLQGKVTVQLVIEPNGSVSGIKLVGSELANPALERKLLARIRLINFGADNVEKTTLNYSIDFLPS</sequence>
<feature type="region of interest" description="Disordered" evidence="1">
    <location>
        <begin position="73"/>
        <end position="117"/>
    </location>
</feature>
<gene>
    <name evidence="3" type="ORF">ACFQBM_09890</name>
</gene>
<evidence type="ECO:0000256" key="2">
    <source>
        <dbReference type="SAM" id="Phobius"/>
    </source>
</evidence>
<dbReference type="RefSeq" id="WP_193192839.1">
    <property type="nucleotide sequence ID" value="NZ_JACZFR010000035.1"/>
</dbReference>
<keyword evidence="2" id="KW-1133">Transmembrane helix</keyword>
<dbReference type="Proteomes" id="UP001596425">
    <property type="component" value="Unassembled WGS sequence"/>
</dbReference>
<dbReference type="NCBIfam" id="NF033768">
    <property type="entry name" value="myxo_SS_tail"/>
    <property type="match status" value="1"/>
</dbReference>
<organism evidence="3 4">
    <name type="scientific">Microbulbifer taiwanensis</name>
    <dbReference type="NCBI Taxonomy" id="986746"/>
    <lineage>
        <taxon>Bacteria</taxon>
        <taxon>Pseudomonadati</taxon>
        <taxon>Pseudomonadota</taxon>
        <taxon>Gammaproteobacteria</taxon>
        <taxon>Cellvibrionales</taxon>
        <taxon>Microbulbiferaceae</taxon>
        <taxon>Microbulbifer</taxon>
    </lineage>
</organism>
<name>A0ABW1YMG3_9GAMM</name>
<feature type="transmembrane region" description="Helical" evidence="2">
    <location>
        <begin position="31"/>
        <end position="51"/>
    </location>
</feature>
<accession>A0ABW1YMG3</accession>
<keyword evidence="4" id="KW-1185">Reference proteome</keyword>
<dbReference type="EMBL" id="JBHSVR010000001">
    <property type="protein sequence ID" value="MFC6633593.1"/>
    <property type="molecule type" value="Genomic_DNA"/>
</dbReference>
<dbReference type="Gene3D" id="3.30.1150.10">
    <property type="match status" value="1"/>
</dbReference>
<evidence type="ECO:0000313" key="3">
    <source>
        <dbReference type="EMBL" id="MFC6633593.1"/>
    </source>
</evidence>
<feature type="compositionally biased region" description="Basic and acidic residues" evidence="1">
    <location>
        <begin position="92"/>
        <end position="117"/>
    </location>
</feature>
<protein>
    <submittedName>
        <fullName evidence="3">AgmX/PglI C-terminal domain-containing protein</fullName>
    </submittedName>
</protein>
<dbReference type="InterPro" id="IPR049806">
    <property type="entry name" value="MasK-like_C"/>
</dbReference>
<proteinExistence type="predicted"/>
<keyword evidence="2" id="KW-0812">Transmembrane</keyword>
<evidence type="ECO:0000256" key="1">
    <source>
        <dbReference type="SAM" id="MobiDB-lite"/>
    </source>
</evidence>
<comment type="caution">
    <text evidence="3">The sequence shown here is derived from an EMBL/GenBank/DDBJ whole genome shotgun (WGS) entry which is preliminary data.</text>
</comment>
<evidence type="ECO:0000313" key="4">
    <source>
        <dbReference type="Proteomes" id="UP001596425"/>
    </source>
</evidence>
<reference evidence="4" key="1">
    <citation type="journal article" date="2019" name="Int. J. Syst. Evol. Microbiol.">
        <title>The Global Catalogue of Microorganisms (GCM) 10K type strain sequencing project: providing services to taxonomists for standard genome sequencing and annotation.</title>
        <authorList>
            <consortium name="The Broad Institute Genomics Platform"/>
            <consortium name="The Broad Institute Genome Sequencing Center for Infectious Disease"/>
            <person name="Wu L."/>
            <person name="Ma J."/>
        </authorList>
    </citation>
    <scope>NUCLEOTIDE SEQUENCE [LARGE SCALE GENOMIC DNA]</scope>
    <source>
        <strain evidence="4">CGMCC 1.13718</strain>
    </source>
</reference>
<feature type="compositionally biased region" description="Basic and acidic residues" evidence="1">
    <location>
        <begin position="73"/>
        <end position="83"/>
    </location>
</feature>